<sequence>MIRDGRNGTFPEALDYDLVIVGAGPAGITMALELEATGLRIALLESGGEEYDDATQDLYDGRITGLDRTDLLTSRLRFLGGTSNHWGGHCLPLDPIDFERGPLNGMSGWPFPRTALEDAYRRAHTYCDLGDFDYDPATSVGTGPDDFLLTDSEAVDTAVVQQSAPTRFGPKYAAALRRSETIDLWLWTNVIDIEITADGEARSVDTRTLTGMPRRFAARQLVLACGGIETTRLMMVNNRRNGQSFGDAGGLLGRCFMDHVEGGAAFLWLDRPTPQKAYWRDDIAGPDGVTRSFVWRISEDVLRRDGLANAQFYLIPFADPAARAREREANRGWRGLKDMAKWVLGRSEYDFSFSDSYCQAVTHADAVALDALGLIDRSETATRLLLRYEAEQQPERGSYVGLTDDLDALGMPRSHLHWSPGAADRDSIIAAARLIGIEAGAADLGRLELEDHFDQPYWDANTAWHHLGSTRMAASPTSGVVDPDCRVHGTQNLFIASGSVMPSIGRANPTLTIVALSIRLADHLKALNAT</sequence>
<accession>A0A239HB38</accession>
<dbReference type="OrthoDB" id="9798604at2"/>
<dbReference type="InterPro" id="IPR007867">
    <property type="entry name" value="GMC_OxRtase_C"/>
</dbReference>
<keyword evidence="8" id="KW-1185">Reference proteome</keyword>
<evidence type="ECO:0000256" key="1">
    <source>
        <dbReference type="ARBA" id="ARBA00001974"/>
    </source>
</evidence>
<dbReference type="PANTHER" id="PTHR42784">
    <property type="entry name" value="PYRANOSE 2-OXIDASE"/>
    <property type="match status" value="1"/>
</dbReference>
<dbReference type="EMBL" id="FZOY01000003">
    <property type="protein sequence ID" value="SNS78375.1"/>
    <property type="molecule type" value="Genomic_DNA"/>
</dbReference>
<evidence type="ECO:0000256" key="5">
    <source>
        <dbReference type="ARBA" id="ARBA00023002"/>
    </source>
</evidence>
<feature type="domain" description="Glucose-methanol-choline oxidoreductase C-terminal" evidence="6">
    <location>
        <begin position="395"/>
        <end position="516"/>
    </location>
</feature>
<keyword evidence="3" id="KW-0285">Flavoprotein</keyword>
<dbReference type="GO" id="GO:0016614">
    <property type="term" value="F:oxidoreductase activity, acting on CH-OH group of donors"/>
    <property type="evidence" value="ECO:0007669"/>
    <property type="project" value="InterPro"/>
</dbReference>
<reference evidence="7 8" key="1">
    <citation type="submission" date="2017-06" db="EMBL/GenBank/DDBJ databases">
        <authorList>
            <person name="Kim H.J."/>
            <person name="Triplett B.A."/>
        </authorList>
    </citation>
    <scope>NUCLEOTIDE SEQUENCE [LARGE SCALE GENOMIC DNA]</scope>
    <source>
        <strain evidence="7 8">DSM 29339</strain>
    </source>
</reference>
<evidence type="ECO:0000313" key="8">
    <source>
        <dbReference type="Proteomes" id="UP000198426"/>
    </source>
</evidence>
<dbReference type="InterPro" id="IPR036188">
    <property type="entry name" value="FAD/NAD-bd_sf"/>
</dbReference>
<dbReference type="Pfam" id="PF05199">
    <property type="entry name" value="GMC_oxred_C"/>
    <property type="match status" value="1"/>
</dbReference>
<evidence type="ECO:0000256" key="3">
    <source>
        <dbReference type="ARBA" id="ARBA00022630"/>
    </source>
</evidence>
<protein>
    <submittedName>
        <fullName evidence="7">Choline dehydrogenase</fullName>
    </submittedName>
</protein>
<dbReference type="InterPro" id="IPR051473">
    <property type="entry name" value="P2Ox-like"/>
</dbReference>
<dbReference type="SUPFAM" id="SSF51905">
    <property type="entry name" value="FAD/NAD(P)-binding domain"/>
    <property type="match status" value="1"/>
</dbReference>
<evidence type="ECO:0000256" key="2">
    <source>
        <dbReference type="ARBA" id="ARBA00010790"/>
    </source>
</evidence>
<proteinExistence type="inferred from homology"/>
<name>A0A239HB38_9RHOB</name>
<evidence type="ECO:0000259" key="6">
    <source>
        <dbReference type="Pfam" id="PF05199"/>
    </source>
</evidence>
<dbReference type="RefSeq" id="WP_089232908.1">
    <property type="nucleotide sequence ID" value="NZ_FZOY01000003.1"/>
</dbReference>
<evidence type="ECO:0000256" key="4">
    <source>
        <dbReference type="ARBA" id="ARBA00022827"/>
    </source>
</evidence>
<keyword evidence="4" id="KW-0274">FAD</keyword>
<gene>
    <name evidence="7" type="ORF">SAMN05421757_103322</name>
</gene>
<dbReference type="AlphaFoldDB" id="A0A239HB38"/>
<keyword evidence="5" id="KW-0560">Oxidoreductase</keyword>
<dbReference type="Gene3D" id="3.50.50.60">
    <property type="entry name" value="FAD/NAD(P)-binding domain"/>
    <property type="match status" value="2"/>
</dbReference>
<dbReference type="PANTHER" id="PTHR42784:SF1">
    <property type="entry name" value="PYRANOSE 2-OXIDASE"/>
    <property type="match status" value="1"/>
</dbReference>
<organism evidence="7 8">
    <name type="scientific">Tropicimonas sediminicola</name>
    <dbReference type="NCBI Taxonomy" id="1031541"/>
    <lineage>
        <taxon>Bacteria</taxon>
        <taxon>Pseudomonadati</taxon>
        <taxon>Pseudomonadota</taxon>
        <taxon>Alphaproteobacteria</taxon>
        <taxon>Rhodobacterales</taxon>
        <taxon>Roseobacteraceae</taxon>
        <taxon>Tropicimonas</taxon>
    </lineage>
</organism>
<evidence type="ECO:0000313" key="7">
    <source>
        <dbReference type="EMBL" id="SNS78375.1"/>
    </source>
</evidence>
<dbReference type="Proteomes" id="UP000198426">
    <property type="component" value="Unassembled WGS sequence"/>
</dbReference>
<comment type="similarity">
    <text evidence="2">Belongs to the GMC oxidoreductase family.</text>
</comment>
<comment type="cofactor">
    <cofactor evidence="1">
        <name>FAD</name>
        <dbReference type="ChEBI" id="CHEBI:57692"/>
    </cofactor>
</comment>